<proteinExistence type="inferred from homology"/>
<dbReference type="CDD" id="cd11386">
    <property type="entry name" value="MCP_signal"/>
    <property type="match status" value="1"/>
</dbReference>
<dbReference type="GO" id="GO:0005886">
    <property type="term" value="C:plasma membrane"/>
    <property type="evidence" value="ECO:0007669"/>
    <property type="project" value="TreeGrafter"/>
</dbReference>
<dbReference type="PANTHER" id="PTHR43531:SF11">
    <property type="entry name" value="METHYL-ACCEPTING CHEMOTAXIS PROTEIN 3"/>
    <property type="match status" value="1"/>
</dbReference>
<dbReference type="GO" id="GO:0007165">
    <property type="term" value="P:signal transduction"/>
    <property type="evidence" value="ECO:0007669"/>
    <property type="project" value="UniProtKB-KW"/>
</dbReference>
<dbReference type="Proteomes" id="UP000207598">
    <property type="component" value="Unassembled WGS sequence"/>
</dbReference>
<keyword evidence="7" id="KW-0812">Transmembrane</keyword>
<feature type="domain" description="Methyl-accepting transducer" evidence="8">
    <location>
        <begin position="331"/>
        <end position="560"/>
    </location>
</feature>
<evidence type="ECO:0000256" key="2">
    <source>
        <dbReference type="ARBA" id="ARBA00022500"/>
    </source>
</evidence>
<dbReference type="Pfam" id="PF00015">
    <property type="entry name" value="MCPsignal"/>
    <property type="match status" value="1"/>
</dbReference>
<reference evidence="10 11" key="1">
    <citation type="submission" date="2017-05" db="EMBL/GenBank/DDBJ databases">
        <authorList>
            <person name="Song R."/>
            <person name="Chenine A.L."/>
            <person name="Ruprecht R.M."/>
        </authorList>
    </citation>
    <scope>NUCLEOTIDE SEQUENCE [LARGE SCALE GENOMIC DNA]</scope>
    <source>
        <strain evidence="10 11">CECT 8898</strain>
    </source>
</reference>
<evidence type="ECO:0000256" key="1">
    <source>
        <dbReference type="ARBA" id="ARBA00004370"/>
    </source>
</evidence>
<comment type="similarity">
    <text evidence="3">Belongs to the methyl-accepting chemotaxis (MCP) protein family.</text>
</comment>
<name>A0A238K904_9RHOB</name>
<dbReference type="RefSeq" id="WP_176445108.1">
    <property type="nucleotide sequence ID" value="NZ_FXYF01000004.1"/>
</dbReference>
<dbReference type="Pfam" id="PF00672">
    <property type="entry name" value="HAMP"/>
    <property type="match status" value="1"/>
</dbReference>
<accession>A0A238K904</accession>
<dbReference type="FunFam" id="1.10.287.950:FF:000001">
    <property type="entry name" value="Methyl-accepting chemotaxis sensory transducer"/>
    <property type="match status" value="1"/>
</dbReference>
<dbReference type="Gene3D" id="1.10.287.950">
    <property type="entry name" value="Methyl-accepting chemotaxis protein"/>
    <property type="match status" value="1"/>
</dbReference>
<keyword evidence="7" id="KW-0472">Membrane</keyword>
<dbReference type="Gene3D" id="6.10.340.10">
    <property type="match status" value="1"/>
</dbReference>
<sequence>MGRFSIRVQVMLLAAAFIATLLILSAVSWTIKRELTGGLDHTTRIFEKSVAISEITKHVQNAELAMMMFVALKDDHIEILRADMAEAAEHLEEASGILAVDKANPQVAELLGQLEVMAGRLAAMNADVEILAAKSLFDRKVFADQTLLPEFEAIRAELFEITDMLEAEVARTDAEMDALARTADIKQLVGNTVAIALALVIALVFARSLSMPIRRARDAVARLAEHDFDVEIRDTDRADEVGMISRKLEDLRAKLREADTAERRAAEENSRRVELFEALGLAMSRLRGGDLDSRMQPQDWADLGGNYVRLCEDFNSLAQALDDLVGALRTSADAVTDNANELSTMSDEMSRRSEVQAATLEQSAAALEELSASVRSAAEQAQDVDVKVVEGRRRAEQGGEVMARALQAMGSIAKSSEQIAQIITVIDDIAFQTNLLALNAGVEAARAGESGKGFSVVASEVRSLAQRASESASEIKELVLNSTQQVEDGERLVQETSETLTHIVASVTEVSGLVSGIAASAKDQASGVQEINVGVGELDKATQQNAAMVSQTNSASQQLRVEALRLSDLLLRFAGGGAAASSRTAPASGGADDWAGHAGDDWDAQATHHTAEDDRYDDTDGAEEALSEKAAHEALVHGSWAGATVVPEPVRVAETGEDGWSVAADDEDSAVPQQRAVGDAQWKDF</sequence>
<dbReference type="InterPro" id="IPR051310">
    <property type="entry name" value="MCP_chemotaxis"/>
</dbReference>
<dbReference type="GO" id="GO:0004888">
    <property type="term" value="F:transmembrane signaling receptor activity"/>
    <property type="evidence" value="ECO:0007669"/>
    <property type="project" value="TreeGrafter"/>
</dbReference>
<dbReference type="AlphaFoldDB" id="A0A238K904"/>
<dbReference type="InterPro" id="IPR003660">
    <property type="entry name" value="HAMP_dom"/>
</dbReference>
<evidence type="ECO:0000256" key="3">
    <source>
        <dbReference type="ARBA" id="ARBA00029447"/>
    </source>
</evidence>
<dbReference type="PANTHER" id="PTHR43531">
    <property type="entry name" value="PROTEIN ICFG"/>
    <property type="match status" value="1"/>
</dbReference>
<feature type="region of interest" description="Disordered" evidence="6">
    <location>
        <begin position="653"/>
        <end position="685"/>
    </location>
</feature>
<dbReference type="CDD" id="cd06225">
    <property type="entry name" value="HAMP"/>
    <property type="match status" value="1"/>
</dbReference>
<evidence type="ECO:0000256" key="7">
    <source>
        <dbReference type="SAM" id="Phobius"/>
    </source>
</evidence>
<evidence type="ECO:0000259" key="9">
    <source>
        <dbReference type="PROSITE" id="PS50885"/>
    </source>
</evidence>
<comment type="subcellular location">
    <subcellularLocation>
        <location evidence="1">Membrane</location>
    </subcellularLocation>
</comment>
<dbReference type="EMBL" id="FXYF01000004">
    <property type="protein sequence ID" value="SMX38914.1"/>
    <property type="molecule type" value="Genomic_DNA"/>
</dbReference>
<evidence type="ECO:0000313" key="10">
    <source>
        <dbReference type="EMBL" id="SMX38914.1"/>
    </source>
</evidence>
<organism evidence="10 11">
    <name type="scientific">Maliponia aquimaris</name>
    <dbReference type="NCBI Taxonomy" id="1673631"/>
    <lineage>
        <taxon>Bacteria</taxon>
        <taxon>Pseudomonadati</taxon>
        <taxon>Pseudomonadota</taxon>
        <taxon>Alphaproteobacteria</taxon>
        <taxon>Rhodobacterales</taxon>
        <taxon>Paracoccaceae</taxon>
        <taxon>Maliponia</taxon>
    </lineage>
</organism>
<keyword evidence="5" id="KW-0175">Coiled coil</keyword>
<keyword evidence="7" id="KW-1133">Transmembrane helix</keyword>
<evidence type="ECO:0000259" key="8">
    <source>
        <dbReference type="PROSITE" id="PS50111"/>
    </source>
</evidence>
<protein>
    <submittedName>
        <fullName evidence="10">Methyl-accepting chemotaxis protein I</fullName>
    </submittedName>
</protein>
<keyword evidence="11" id="KW-1185">Reference proteome</keyword>
<evidence type="ECO:0000256" key="5">
    <source>
        <dbReference type="SAM" id="Coils"/>
    </source>
</evidence>
<dbReference type="SUPFAM" id="SSF58104">
    <property type="entry name" value="Methyl-accepting chemotaxis protein (MCP) signaling domain"/>
    <property type="match status" value="1"/>
</dbReference>
<feature type="domain" description="HAMP" evidence="9">
    <location>
        <begin position="207"/>
        <end position="260"/>
    </location>
</feature>
<feature type="compositionally biased region" description="Low complexity" evidence="6">
    <location>
        <begin position="579"/>
        <end position="593"/>
    </location>
</feature>
<dbReference type="SMART" id="SM00283">
    <property type="entry name" value="MA"/>
    <property type="match status" value="1"/>
</dbReference>
<keyword evidence="2" id="KW-0145">Chemotaxis</keyword>
<dbReference type="GO" id="GO:0006935">
    <property type="term" value="P:chemotaxis"/>
    <property type="evidence" value="ECO:0007669"/>
    <property type="project" value="UniProtKB-KW"/>
</dbReference>
<dbReference type="PROSITE" id="PS50111">
    <property type="entry name" value="CHEMOTAXIS_TRANSDUC_2"/>
    <property type="match status" value="1"/>
</dbReference>
<feature type="region of interest" description="Disordered" evidence="6">
    <location>
        <begin position="579"/>
        <end position="601"/>
    </location>
</feature>
<feature type="transmembrane region" description="Helical" evidence="7">
    <location>
        <begin position="188"/>
        <end position="206"/>
    </location>
</feature>
<dbReference type="InterPro" id="IPR004089">
    <property type="entry name" value="MCPsignal_dom"/>
</dbReference>
<gene>
    <name evidence="10" type="primary">tsr_1</name>
    <name evidence="10" type="ORF">MAA8898_01784</name>
</gene>
<evidence type="ECO:0000256" key="6">
    <source>
        <dbReference type="SAM" id="MobiDB-lite"/>
    </source>
</evidence>
<evidence type="ECO:0000313" key="11">
    <source>
        <dbReference type="Proteomes" id="UP000207598"/>
    </source>
</evidence>
<dbReference type="SMART" id="SM00304">
    <property type="entry name" value="HAMP"/>
    <property type="match status" value="2"/>
</dbReference>
<dbReference type="SUPFAM" id="SSF158472">
    <property type="entry name" value="HAMP domain-like"/>
    <property type="match status" value="1"/>
</dbReference>
<evidence type="ECO:0000256" key="4">
    <source>
        <dbReference type="PROSITE-ProRule" id="PRU00284"/>
    </source>
</evidence>
<keyword evidence="4" id="KW-0807">Transducer</keyword>
<dbReference type="PROSITE" id="PS50885">
    <property type="entry name" value="HAMP"/>
    <property type="match status" value="1"/>
</dbReference>
<feature type="coiled-coil region" evidence="5">
    <location>
        <begin position="244"/>
        <end position="271"/>
    </location>
</feature>